<sequence length="78" mass="9177">MSYDKTQPGSDRRIPNSNDFCIRILELMRDCDDEAVCKALRTENLFMKSLPPDYLHRFPMKEHGQRFLADSSRVIEVE</sequence>
<evidence type="ECO:0000313" key="1">
    <source>
        <dbReference type="EMBL" id="KAK7492864.1"/>
    </source>
</evidence>
<dbReference type="EMBL" id="JACVVK020000098">
    <property type="protein sequence ID" value="KAK7492864.1"/>
    <property type="molecule type" value="Genomic_DNA"/>
</dbReference>
<evidence type="ECO:0000313" key="2">
    <source>
        <dbReference type="Proteomes" id="UP001519460"/>
    </source>
</evidence>
<accession>A0ABD0L1A4</accession>
<name>A0ABD0L1A4_9CAEN</name>
<gene>
    <name evidence="1" type="ORF">BaRGS_00015811</name>
</gene>
<comment type="caution">
    <text evidence="1">The sequence shown here is derived from an EMBL/GenBank/DDBJ whole genome shotgun (WGS) entry which is preliminary data.</text>
</comment>
<organism evidence="1 2">
    <name type="scientific">Batillaria attramentaria</name>
    <dbReference type="NCBI Taxonomy" id="370345"/>
    <lineage>
        <taxon>Eukaryota</taxon>
        <taxon>Metazoa</taxon>
        <taxon>Spiralia</taxon>
        <taxon>Lophotrochozoa</taxon>
        <taxon>Mollusca</taxon>
        <taxon>Gastropoda</taxon>
        <taxon>Caenogastropoda</taxon>
        <taxon>Sorbeoconcha</taxon>
        <taxon>Cerithioidea</taxon>
        <taxon>Batillariidae</taxon>
        <taxon>Batillaria</taxon>
    </lineage>
</organism>
<dbReference type="AlphaFoldDB" id="A0ABD0L1A4"/>
<reference evidence="1 2" key="1">
    <citation type="journal article" date="2023" name="Sci. Data">
        <title>Genome assembly of the Korean intertidal mud-creeper Batillaria attramentaria.</title>
        <authorList>
            <person name="Patra A.K."/>
            <person name="Ho P.T."/>
            <person name="Jun S."/>
            <person name="Lee S.J."/>
            <person name="Kim Y."/>
            <person name="Won Y.J."/>
        </authorList>
    </citation>
    <scope>NUCLEOTIDE SEQUENCE [LARGE SCALE GENOMIC DNA]</scope>
    <source>
        <strain evidence="1">Wonlab-2016</strain>
    </source>
</reference>
<protein>
    <submittedName>
        <fullName evidence="1">Uncharacterized protein</fullName>
    </submittedName>
</protein>
<proteinExistence type="predicted"/>
<keyword evidence="2" id="KW-1185">Reference proteome</keyword>
<dbReference type="Proteomes" id="UP001519460">
    <property type="component" value="Unassembled WGS sequence"/>
</dbReference>